<sequence>KRSKNQGGNIGKKLKFLHQVVIFLMRKGYPQLPMIYYLVGRMNEEDMFRVNYLDGDEVVVDVSASEKVEQRVKVIEKEVSTTDLVTTTSEVVITVGIEVTTAATTP</sequence>
<organism evidence="1">
    <name type="scientific">Tanacetum cinerariifolium</name>
    <name type="common">Dalmatian daisy</name>
    <name type="synonym">Chrysanthemum cinerariifolium</name>
    <dbReference type="NCBI Taxonomy" id="118510"/>
    <lineage>
        <taxon>Eukaryota</taxon>
        <taxon>Viridiplantae</taxon>
        <taxon>Streptophyta</taxon>
        <taxon>Embryophyta</taxon>
        <taxon>Tracheophyta</taxon>
        <taxon>Spermatophyta</taxon>
        <taxon>Magnoliopsida</taxon>
        <taxon>eudicotyledons</taxon>
        <taxon>Gunneridae</taxon>
        <taxon>Pentapetalae</taxon>
        <taxon>asterids</taxon>
        <taxon>campanulids</taxon>
        <taxon>Asterales</taxon>
        <taxon>Asteraceae</taxon>
        <taxon>Asteroideae</taxon>
        <taxon>Anthemideae</taxon>
        <taxon>Anthemidinae</taxon>
        <taxon>Tanacetum</taxon>
    </lineage>
</organism>
<name>A0A699QHP3_TANCI</name>
<proteinExistence type="predicted"/>
<gene>
    <name evidence="1" type="ORF">Tci_844483</name>
</gene>
<dbReference type="EMBL" id="BKCJ011038218">
    <property type="protein sequence ID" value="GFC72513.1"/>
    <property type="molecule type" value="Genomic_DNA"/>
</dbReference>
<evidence type="ECO:0000313" key="1">
    <source>
        <dbReference type="EMBL" id="GFC72513.1"/>
    </source>
</evidence>
<comment type="caution">
    <text evidence="1">The sequence shown here is derived from an EMBL/GenBank/DDBJ whole genome shotgun (WGS) entry which is preliminary data.</text>
</comment>
<feature type="non-terminal residue" evidence="1">
    <location>
        <position position="1"/>
    </location>
</feature>
<dbReference type="AlphaFoldDB" id="A0A699QHP3"/>
<accession>A0A699QHP3</accession>
<protein>
    <submittedName>
        <fullName evidence="1">Uncharacterized protein</fullName>
    </submittedName>
</protein>
<reference evidence="1" key="1">
    <citation type="journal article" date="2019" name="Sci. Rep.">
        <title>Draft genome of Tanacetum cinerariifolium, the natural source of mosquito coil.</title>
        <authorList>
            <person name="Yamashiro T."/>
            <person name="Shiraishi A."/>
            <person name="Satake H."/>
            <person name="Nakayama K."/>
        </authorList>
    </citation>
    <scope>NUCLEOTIDE SEQUENCE</scope>
</reference>